<dbReference type="Gene3D" id="3.30.559.10">
    <property type="entry name" value="Chloramphenicol acetyltransferase-like domain"/>
    <property type="match status" value="1"/>
</dbReference>
<dbReference type="RefSeq" id="WP_242670360.1">
    <property type="nucleotide sequence ID" value="NZ_NCXP01000044.1"/>
</dbReference>
<dbReference type="SUPFAM" id="SSF52777">
    <property type="entry name" value="CoA-dependent acyltransferases"/>
    <property type="match status" value="2"/>
</dbReference>
<dbReference type="Gene3D" id="3.30.559.30">
    <property type="entry name" value="Nonribosomal peptide synthetase, condensation domain"/>
    <property type="match status" value="1"/>
</dbReference>
<dbReference type="EMBL" id="NCXP01000044">
    <property type="protein sequence ID" value="OSC37445.1"/>
    <property type="molecule type" value="Genomic_DNA"/>
</dbReference>
<evidence type="ECO:0000313" key="3">
    <source>
        <dbReference type="Proteomes" id="UP000193247"/>
    </source>
</evidence>
<organism evidence="2 3">
    <name type="scientific">Mycobacterium decipiens</name>
    <dbReference type="NCBI Taxonomy" id="1430326"/>
    <lineage>
        <taxon>Bacteria</taxon>
        <taxon>Bacillati</taxon>
        <taxon>Actinomycetota</taxon>
        <taxon>Actinomycetes</taxon>
        <taxon>Mycobacteriales</taxon>
        <taxon>Mycobacteriaceae</taxon>
        <taxon>Mycobacterium</taxon>
    </lineage>
</organism>
<dbReference type="GO" id="GO:0003824">
    <property type="term" value="F:catalytic activity"/>
    <property type="evidence" value="ECO:0007669"/>
    <property type="project" value="InterPro"/>
</dbReference>
<dbReference type="InterPro" id="IPR023213">
    <property type="entry name" value="CAT-like_dom_sf"/>
</dbReference>
<accession>A0A1X2LPG0</accession>
<dbReference type="PANTHER" id="PTHR45527">
    <property type="entry name" value="NONRIBOSOMAL PEPTIDE SYNTHETASE"/>
    <property type="match status" value="1"/>
</dbReference>
<dbReference type="Pfam" id="PF00668">
    <property type="entry name" value="Condensation"/>
    <property type="match status" value="1"/>
</dbReference>
<name>A0A1X2LPG0_9MYCO</name>
<gene>
    <name evidence="2" type="ORF">B8W66_21430</name>
</gene>
<dbReference type="GO" id="GO:0043041">
    <property type="term" value="P:amino acid activation for nonribosomal peptide biosynthetic process"/>
    <property type="evidence" value="ECO:0007669"/>
    <property type="project" value="TreeGrafter"/>
</dbReference>
<dbReference type="GO" id="GO:0005737">
    <property type="term" value="C:cytoplasm"/>
    <property type="evidence" value="ECO:0007669"/>
    <property type="project" value="TreeGrafter"/>
</dbReference>
<comment type="caution">
    <text evidence="2">The sequence shown here is derived from an EMBL/GenBank/DDBJ whole genome shotgun (WGS) entry which is preliminary data.</text>
</comment>
<dbReference type="STRING" id="1430326.B8W66_21430"/>
<dbReference type="GO" id="GO:0031177">
    <property type="term" value="F:phosphopantetheine binding"/>
    <property type="evidence" value="ECO:0007669"/>
    <property type="project" value="TreeGrafter"/>
</dbReference>
<dbReference type="InterPro" id="IPR001242">
    <property type="entry name" value="Condensation_dom"/>
</dbReference>
<keyword evidence="3" id="KW-1185">Reference proteome</keyword>
<reference evidence="2 3" key="1">
    <citation type="submission" date="2017-04" db="EMBL/GenBank/DDBJ databases">
        <title>The new phylogeny of genus Mycobacterium.</title>
        <authorList>
            <person name="Tortoli E."/>
            <person name="Trovato A."/>
            <person name="Cirillo D.M."/>
        </authorList>
    </citation>
    <scope>NUCLEOTIDE SEQUENCE [LARGE SCALE GENOMIC DNA]</scope>
    <source>
        <strain evidence="2 3">TBL 1200985</strain>
    </source>
</reference>
<sequence length="477" mass="51613">MKANDNAFRLTREQLDIWLAQQTGHSDLEWQVGVLVKIEGALAPDLLEQAIRRVVGEIESVRAAFFEVDGEVSQRVVEHPNFDVPHYDVRCSRDPVQEVYRLTASIRRTPMSLAGPLFKFASFQARPNESYLFICLHHIVADGFSCYLIANRVAAVYSALVAGMDGSPAFLGSLRDLICREEEYEASNDYREDLTYWTENIPFEDAPDYGFAQPADEYDSGLASARVPLDPSIIDRIQGLSQALGVRPASIITAACALLVRGWFTSGDSSLVVFDFPVSRRVGPDSGIPGMVSGVVPLVLRALPATVVTDFCVHVDVRIREAVQHQRFPVQVLERNGHSNATGRLVVNFVPSSTIRDFAGASASALVTAWGRVEHFGLFFMRADGQLFLSTAGAGQPFSNFGVSALAARLERVLAVMVADPGAMLSSVDVLGRGEGARLDVVGNRAVLDASGVGVSVPVVFGQQVACRPEAAALVCG</sequence>
<feature type="non-terminal residue" evidence="2">
    <location>
        <position position="477"/>
    </location>
</feature>
<protein>
    <recommendedName>
        <fullName evidence="1">Condensation domain-containing protein</fullName>
    </recommendedName>
</protein>
<dbReference type="AlphaFoldDB" id="A0A1X2LPG0"/>
<feature type="domain" description="Condensation" evidence="1">
    <location>
        <begin position="9"/>
        <end position="434"/>
    </location>
</feature>
<dbReference type="Proteomes" id="UP000193247">
    <property type="component" value="Unassembled WGS sequence"/>
</dbReference>
<dbReference type="GO" id="GO:0008610">
    <property type="term" value="P:lipid biosynthetic process"/>
    <property type="evidence" value="ECO:0007669"/>
    <property type="project" value="UniProtKB-ARBA"/>
</dbReference>
<evidence type="ECO:0000313" key="2">
    <source>
        <dbReference type="EMBL" id="OSC37445.1"/>
    </source>
</evidence>
<dbReference type="GO" id="GO:0044550">
    <property type="term" value="P:secondary metabolite biosynthetic process"/>
    <property type="evidence" value="ECO:0007669"/>
    <property type="project" value="TreeGrafter"/>
</dbReference>
<proteinExistence type="predicted"/>
<dbReference type="PANTHER" id="PTHR45527:SF1">
    <property type="entry name" value="FATTY ACID SYNTHASE"/>
    <property type="match status" value="1"/>
</dbReference>
<evidence type="ECO:0000259" key="1">
    <source>
        <dbReference type="Pfam" id="PF00668"/>
    </source>
</evidence>